<dbReference type="InterPro" id="IPR021891">
    <property type="entry name" value="Telomerase_RBD"/>
</dbReference>
<dbReference type="SMART" id="SM00975">
    <property type="entry name" value="Telomerase_RBD"/>
    <property type="match status" value="1"/>
</dbReference>
<dbReference type="GO" id="GO:0003720">
    <property type="term" value="F:telomerase activity"/>
    <property type="evidence" value="ECO:0007669"/>
    <property type="project" value="InterPro"/>
</dbReference>
<evidence type="ECO:0000256" key="9">
    <source>
        <dbReference type="ARBA" id="ARBA00022895"/>
    </source>
</evidence>
<proteinExistence type="evidence at transcript level"/>
<evidence type="ECO:0000256" key="5">
    <source>
        <dbReference type="ARBA" id="ARBA00022679"/>
    </source>
</evidence>
<feature type="chain" id="PRO_5026149770" description="Telomerase reverse transcriptase" evidence="15">
    <location>
        <begin position="23"/>
        <end position="885"/>
    </location>
</feature>
<dbReference type="PANTHER" id="PTHR12066:SF0">
    <property type="entry name" value="TELOMERASE REVERSE TRANSCRIPTASE"/>
    <property type="match status" value="1"/>
</dbReference>
<dbReference type="GO" id="GO:0007004">
    <property type="term" value="P:telomere maintenance via telomerase"/>
    <property type="evidence" value="ECO:0007669"/>
    <property type="project" value="TreeGrafter"/>
</dbReference>
<dbReference type="Gene3D" id="1.10.132.70">
    <property type="match status" value="1"/>
</dbReference>
<evidence type="ECO:0000256" key="15">
    <source>
        <dbReference type="SAM" id="SignalP"/>
    </source>
</evidence>
<organism evidence="17">
    <name type="scientific">Lipaphis erysimi</name>
    <name type="common">mustard aphid</name>
    <dbReference type="NCBI Taxonomy" id="223995"/>
    <lineage>
        <taxon>Eukaryota</taxon>
        <taxon>Metazoa</taxon>
        <taxon>Ecdysozoa</taxon>
        <taxon>Arthropoda</taxon>
        <taxon>Hexapoda</taxon>
        <taxon>Insecta</taxon>
        <taxon>Pterygota</taxon>
        <taxon>Neoptera</taxon>
        <taxon>Paraneoptera</taxon>
        <taxon>Hemiptera</taxon>
        <taxon>Sternorrhyncha</taxon>
        <taxon>Aphidomorpha</taxon>
        <taxon>Aphidoidea</taxon>
        <taxon>Aphididae</taxon>
        <taxon>Macrosiphini</taxon>
        <taxon>Lipaphis</taxon>
    </lineage>
</organism>
<dbReference type="GO" id="GO:0046872">
    <property type="term" value="F:metal ion binding"/>
    <property type="evidence" value="ECO:0007669"/>
    <property type="project" value="UniProtKB-KW"/>
</dbReference>
<dbReference type="PROSITE" id="PS50878">
    <property type="entry name" value="RT_POL"/>
    <property type="match status" value="1"/>
</dbReference>
<feature type="signal peptide" evidence="15">
    <location>
        <begin position="1"/>
        <end position="22"/>
    </location>
</feature>
<dbReference type="InterPro" id="IPR003545">
    <property type="entry name" value="Telomerase_RT"/>
</dbReference>
<evidence type="ECO:0000256" key="2">
    <source>
        <dbReference type="ARBA" id="ARBA00012493"/>
    </source>
</evidence>
<evidence type="ECO:0000256" key="12">
    <source>
        <dbReference type="ARBA" id="ARBA00032044"/>
    </source>
</evidence>
<sequence length="885" mass="100423">MPIANTNKFVTNSLLEFLLLAAQPPETLFAMDAAVLRDLNSVIVCYDVQVFYRNRGGADGPAVGLDEFVLYCDSKIQPQLVGGEVDVGARNGYRCLITVSDLIRMEPWAQLYGIVGPRVMRRLLFDCLLFVPLGRHVYYCVQSSSQSTNRYEVIQAFRARAGARWKAERRLKSKPSSQIYFNISALLRDVQPIGRQDSADMLRAILTTDVVSITTDNLPSAKLDIAGVKCLDRLAQKLKVIADKDTSRIYWNIYRDTVGDCALAEVPLSRVKSFARAVVHKIVPRELFGTAGNRDQFCDNLCRVLNGGKFHDYTVQHVVHKIKVKKIKWLERVASDRQAEIVAKTLVWLTNVFVFGRIVHCFRIVTTTTPNNGVVYVAKAKWADMCHEKLAPLLAADSEFFRQIQPDERETSSSYRNWKICPYAKPNGVRLIFKLRRKEGGSEKRLTDDCLTFLRCLSRTRPSEYRSVTRPEFFRGWKALQESQRLPSATTLFYVRTDFRDAFTSFVHDKLRTVIRDRIKEHFGKKQRMVSVHTVDVVKIGGGTVYYKKLRYVGGLPTPEFQGGSLVFHDKTELVPLFRIWDTVRRCIGCNAVERRGSRWSMTRGVVQGDRLSVALCDLLLSDLHAARLTDLVDGQSGSRLYRFVDDYLFVSPNRDAALRYLTTMRAGFDEYGLRLNRCKTETNVDNGGVGGETVKFLGFRLNAVTGEVAKDLSTYRNRRPLHFFDYKLGRGQPGRALYAKISRPSWLTIPSVLIGKSFNSAATVARNVASVVAYKAFAIVSAVKQYFLHLNPVFLANTVRGIARIMYANARAVIQYSAITPMQCKWIVYEVYATMFHTHFSPNDRRVALAVHQIRDMQAAVGRKCVTRILAAALRRYDYTTMFG</sequence>
<evidence type="ECO:0000256" key="8">
    <source>
        <dbReference type="ARBA" id="ARBA00022842"/>
    </source>
</evidence>
<keyword evidence="8 14" id="KW-0460">Magnesium</keyword>
<comment type="similarity">
    <text evidence="1 14">Belongs to the reverse transcriptase family. Telomerase subfamily.</text>
</comment>
<dbReference type="GO" id="GO:0000781">
    <property type="term" value="C:chromosome, telomeric region"/>
    <property type="evidence" value="ECO:0007669"/>
    <property type="project" value="UniProtKB-SubCell"/>
</dbReference>
<accession>A0A6H0YIZ6</accession>
<dbReference type="AlphaFoldDB" id="A0A6H0YIZ6"/>
<keyword evidence="9 14" id="KW-0779">Telomere</keyword>
<dbReference type="GO" id="GO:0070034">
    <property type="term" value="F:telomerase RNA binding"/>
    <property type="evidence" value="ECO:0007669"/>
    <property type="project" value="TreeGrafter"/>
</dbReference>
<protein>
    <recommendedName>
        <fullName evidence="3 14">Telomerase reverse transcriptase</fullName>
        <ecNumber evidence="2 14">2.7.7.49</ecNumber>
    </recommendedName>
    <alternativeName>
        <fullName evidence="12 14">Telomerase catalytic subunit</fullName>
    </alternativeName>
</protein>
<evidence type="ECO:0000256" key="13">
    <source>
        <dbReference type="ARBA" id="ARBA00048173"/>
    </source>
</evidence>
<keyword evidence="4 14" id="KW-0158">Chromosome</keyword>
<keyword evidence="5 14" id="KW-0808">Transferase</keyword>
<dbReference type="EMBL" id="MN381841">
    <property type="protein sequence ID" value="QIX07540.1"/>
    <property type="molecule type" value="mRNA"/>
</dbReference>
<evidence type="ECO:0000256" key="14">
    <source>
        <dbReference type="RuleBase" id="RU365061"/>
    </source>
</evidence>
<dbReference type="Pfam" id="PF00078">
    <property type="entry name" value="RVT_1"/>
    <property type="match status" value="1"/>
</dbReference>
<keyword evidence="10 14" id="KW-0695">RNA-directed DNA polymerase</keyword>
<keyword evidence="11 14" id="KW-0539">Nucleus</keyword>
<keyword evidence="7 14" id="KW-0479">Metal-binding</keyword>
<keyword evidence="15" id="KW-0732">Signal</keyword>
<dbReference type="PANTHER" id="PTHR12066">
    <property type="entry name" value="TELOMERASE REVERSE TRANSCRIPTASE"/>
    <property type="match status" value="1"/>
</dbReference>
<dbReference type="InterPro" id="IPR000477">
    <property type="entry name" value="RT_dom"/>
</dbReference>
<evidence type="ECO:0000256" key="11">
    <source>
        <dbReference type="ARBA" id="ARBA00023242"/>
    </source>
</evidence>
<keyword evidence="6 14" id="KW-0548">Nucleotidyltransferase</keyword>
<evidence type="ECO:0000256" key="10">
    <source>
        <dbReference type="ARBA" id="ARBA00022918"/>
    </source>
</evidence>
<comment type="catalytic activity">
    <reaction evidence="13 14">
        <text>DNA(n) + a 2'-deoxyribonucleoside 5'-triphosphate = DNA(n+1) + diphosphate</text>
        <dbReference type="Rhea" id="RHEA:22508"/>
        <dbReference type="Rhea" id="RHEA-COMP:17339"/>
        <dbReference type="Rhea" id="RHEA-COMP:17340"/>
        <dbReference type="ChEBI" id="CHEBI:33019"/>
        <dbReference type="ChEBI" id="CHEBI:61560"/>
        <dbReference type="ChEBI" id="CHEBI:173112"/>
        <dbReference type="EC" id="2.7.7.49"/>
    </reaction>
</comment>
<reference evidence="17" key="1">
    <citation type="submission" date="2019-08" db="EMBL/GenBank/DDBJ databases">
        <authorList>
            <person name="Zhang X.Z."/>
            <person name="Zhu Z.H."/>
            <person name="Zhang H.J."/>
            <person name="Li Z."/>
            <person name="Wang H.Y."/>
        </authorList>
    </citation>
    <scope>NUCLEOTIDE SEQUENCE</scope>
</reference>
<dbReference type="EC" id="2.7.7.49" evidence="2 14"/>
<dbReference type="GO" id="GO:0042162">
    <property type="term" value="F:telomeric DNA binding"/>
    <property type="evidence" value="ECO:0007669"/>
    <property type="project" value="TreeGrafter"/>
</dbReference>
<evidence type="ECO:0000256" key="6">
    <source>
        <dbReference type="ARBA" id="ARBA00022695"/>
    </source>
</evidence>
<evidence type="ECO:0000256" key="7">
    <source>
        <dbReference type="ARBA" id="ARBA00022723"/>
    </source>
</evidence>
<evidence type="ECO:0000313" key="17">
    <source>
        <dbReference type="EMBL" id="QIX07540.1"/>
    </source>
</evidence>
<evidence type="ECO:0000256" key="3">
    <source>
        <dbReference type="ARBA" id="ARBA00016182"/>
    </source>
</evidence>
<evidence type="ECO:0000256" key="4">
    <source>
        <dbReference type="ARBA" id="ARBA00022454"/>
    </source>
</evidence>
<evidence type="ECO:0000256" key="1">
    <source>
        <dbReference type="ARBA" id="ARBA00008001"/>
    </source>
</evidence>
<dbReference type="CDD" id="cd01648">
    <property type="entry name" value="TERT"/>
    <property type="match status" value="1"/>
</dbReference>
<dbReference type="Gene3D" id="3.30.70.2630">
    <property type="match status" value="1"/>
</dbReference>
<feature type="domain" description="Reverse transcriptase" evidence="16">
    <location>
        <begin position="404"/>
        <end position="702"/>
    </location>
</feature>
<name>A0A6H0YIZ6_9HEMI</name>
<comment type="function">
    <text evidence="14">Telomerase is a ribonucleoprotein enzyme essential for the replication of chromosome termini in most eukaryotes. It elongates telomeres. It is a reverse transcriptase that adds simple sequence repeats to chromosome ends by copying a template sequence within the RNA component of the enzyme.</text>
</comment>
<dbReference type="Pfam" id="PF12009">
    <property type="entry name" value="Telomerase_RBD"/>
    <property type="match status" value="1"/>
</dbReference>
<evidence type="ECO:0000259" key="16">
    <source>
        <dbReference type="PROSITE" id="PS50878"/>
    </source>
</evidence>
<dbReference type="GO" id="GO:0000333">
    <property type="term" value="C:telomerase catalytic core complex"/>
    <property type="evidence" value="ECO:0007669"/>
    <property type="project" value="TreeGrafter"/>
</dbReference>
<comment type="subcellular location">
    <subcellularLocation>
        <location evidence="14">Nucleus</location>
    </subcellularLocation>
    <subcellularLocation>
        <location evidence="14">Chromosome</location>
        <location evidence="14">Telomere</location>
    </subcellularLocation>
</comment>